<gene>
    <name evidence="2" type="ORF">NKR23_g2899</name>
</gene>
<accession>A0AA38RPN1</accession>
<dbReference type="Pfam" id="PF24809">
    <property type="entry name" value="DUF7708"/>
    <property type="match status" value="1"/>
</dbReference>
<evidence type="ECO:0000313" key="2">
    <source>
        <dbReference type="EMBL" id="KAJ9151975.1"/>
    </source>
</evidence>
<organism evidence="2 3">
    <name type="scientific">Pleurostoma richardsiae</name>
    <dbReference type="NCBI Taxonomy" id="41990"/>
    <lineage>
        <taxon>Eukaryota</taxon>
        <taxon>Fungi</taxon>
        <taxon>Dikarya</taxon>
        <taxon>Ascomycota</taxon>
        <taxon>Pezizomycotina</taxon>
        <taxon>Sordariomycetes</taxon>
        <taxon>Sordariomycetidae</taxon>
        <taxon>Calosphaeriales</taxon>
        <taxon>Pleurostomataceae</taxon>
        <taxon>Pleurostoma</taxon>
    </lineage>
</organism>
<dbReference type="InterPro" id="IPR056125">
    <property type="entry name" value="DUF7708"/>
</dbReference>
<protein>
    <recommendedName>
        <fullName evidence="1">DUF7708 domain-containing protein</fullName>
    </recommendedName>
</protein>
<evidence type="ECO:0000313" key="3">
    <source>
        <dbReference type="Proteomes" id="UP001174694"/>
    </source>
</evidence>
<name>A0AA38RPN1_9PEZI</name>
<comment type="caution">
    <text evidence="2">The sequence shown here is derived from an EMBL/GenBank/DDBJ whole genome shotgun (WGS) entry which is preliminary data.</text>
</comment>
<feature type="domain" description="DUF7708" evidence="1">
    <location>
        <begin position="96"/>
        <end position="214"/>
    </location>
</feature>
<dbReference type="EMBL" id="JANBVO010000005">
    <property type="protein sequence ID" value="KAJ9151975.1"/>
    <property type="molecule type" value="Genomic_DNA"/>
</dbReference>
<keyword evidence="3" id="KW-1185">Reference proteome</keyword>
<dbReference type="Proteomes" id="UP001174694">
    <property type="component" value="Unassembled WGS sequence"/>
</dbReference>
<proteinExistence type="predicted"/>
<evidence type="ECO:0000259" key="1">
    <source>
        <dbReference type="Pfam" id="PF24809"/>
    </source>
</evidence>
<reference evidence="2" key="1">
    <citation type="submission" date="2022-07" db="EMBL/GenBank/DDBJ databases">
        <title>Fungi with potential for degradation of polypropylene.</title>
        <authorList>
            <person name="Gostincar C."/>
        </authorList>
    </citation>
    <scope>NUCLEOTIDE SEQUENCE</scope>
    <source>
        <strain evidence="2">EXF-13308</strain>
    </source>
</reference>
<sequence>MTSPVLRTLRAEDRTPEAPAFDTMTNMVDSDATSTTTSIAHQAFQTAAKRFTSSLGSDGKTFAPLQNSTSMEDVKKLIENSQKKYEDEKKFLTARKWMSRATSTIHHYSSVIDVFAQVDPLHVSLVWGSMKLVVLAAQSHEKTISVLSKALSKTARSLPRVELATVLYTAKEMISAIEDLYTHIFEFFSRAHKWYQEGLARHIWHSFTQPPSLR</sequence>
<dbReference type="AlphaFoldDB" id="A0AA38RPN1"/>